<accession>A0AC35GES5</accession>
<protein>
    <submittedName>
        <fullName evidence="2">FHA domain-containing protein</fullName>
    </submittedName>
</protein>
<organism evidence="1 2">
    <name type="scientific">Panagrolaimus sp. PS1159</name>
    <dbReference type="NCBI Taxonomy" id="55785"/>
    <lineage>
        <taxon>Eukaryota</taxon>
        <taxon>Metazoa</taxon>
        <taxon>Ecdysozoa</taxon>
        <taxon>Nematoda</taxon>
        <taxon>Chromadorea</taxon>
        <taxon>Rhabditida</taxon>
        <taxon>Tylenchina</taxon>
        <taxon>Panagrolaimomorpha</taxon>
        <taxon>Panagrolaimoidea</taxon>
        <taxon>Panagrolaimidae</taxon>
        <taxon>Panagrolaimus</taxon>
    </lineage>
</organism>
<evidence type="ECO:0000313" key="1">
    <source>
        <dbReference type="Proteomes" id="UP000887580"/>
    </source>
</evidence>
<dbReference type="Proteomes" id="UP000887580">
    <property type="component" value="Unplaced"/>
</dbReference>
<dbReference type="WBParaSite" id="PS1159_v2.g4219.t1">
    <property type="protein sequence ID" value="PS1159_v2.g4219.t1"/>
    <property type="gene ID" value="PS1159_v2.g4219"/>
</dbReference>
<evidence type="ECO:0000313" key="2">
    <source>
        <dbReference type="WBParaSite" id="PS1159_v2.g4219.t1"/>
    </source>
</evidence>
<proteinExistence type="predicted"/>
<name>A0AC35GES5_9BILA</name>
<sequence length="184" mass="21051">MDTVVTQKLNFPIAIELIISKDELIQEKGSGNRLFSKWCDASNIPGVQYRIGICPDCLDDNGETWIDFDIMKKTESKNKFNIDAVFNITIKSANYVSKKHLIFEKEDFIGVKLCTTEELFDPEKRFIVDGKMTINMDGILSIEKEAENEKLLQFDDSVDSKLCLALWKQENKDFTISADGKEIH</sequence>
<reference evidence="2" key="1">
    <citation type="submission" date="2022-11" db="UniProtKB">
        <authorList>
            <consortium name="WormBaseParasite"/>
        </authorList>
    </citation>
    <scope>IDENTIFICATION</scope>
</reference>